<dbReference type="CDD" id="cd00200">
    <property type="entry name" value="WD40"/>
    <property type="match status" value="2"/>
</dbReference>
<dbReference type="PRINTS" id="PR00320">
    <property type="entry name" value="GPROTEINBRPT"/>
</dbReference>
<feature type="repeat" description="WD" evidence="3">
    <location>
        <begin position="897"/>
        <end position="938"/>
    </location>
</feature>
<dbReference type="SMART" id="SM00320">
    <property type="entry name" value="WD40"/>
    <property type="match status" value="14"/>
</dbReference>
<dbReference type="InterPro" id="IPR036322">
    <property type="entry name" value="WD40_repeat_dom_sf"/>
</dbReference>
<feature type="repeat" description="WD" evidence="3">
    <location>
        <begin position="855"/>
        <end position="896"/>
    </location>
</feature>
<sequence length="1220" mass="129895">MGRPESPLDPAAGPVQRFAYALRQLRREAGGITYRAMAERVDFSAATLSESAAGERLPSLAVVLAYVRACGADPGEWERRWREASEEEAGRPAEDEEGITAPYRGLSRFEPGDSGRFFGRDQLVADLAELALDNRFVAVVGTSGSGKSSLLRAGLVPALRDDAWPGTRPSAVRILTPGEHPARTHARALTPAETTGDGDTWVIVDQFEEVFTLCQDPAERTRFLDRLLTASRPGGGLRVVIAVRADLYGRLGEHRGLADALRGASLLVAPMSTDELREVVVKPAAAQGLTVERALTDRIVADVSDRPGGLPLMSHALLETWRRRRGRTLTVKGYEAAGGVRGAITQTAEDLYGSLSPEEAALARRVMLRLIVPGEDSDDTSRPAHRDELDAGGAVDTAVVLDRLARARLITLDDDTVDLAHEALITAWPRLREWIDRDRELLRRHRLLTEAAVAWEQLDRDAGALYRGARLTAAEESFNALAGVTQLASSEREFLAASLRARDAEQHVTARTARRLRSLVAGLAVLLVLAVIAAGLAFTQRQSAVTAQRTALSRQLAAQSGALLDTNPDLAALLAVQAYRTKPTAEAVAGLYTAAALPLRYRLTEHSAQVWSVAFSPDGRTLATASDDGTVRLWNTATGRIRATLTDPDGVPVAVAFAPDGRTLAAGGEGGVRLWNVASGTVRARFPGQGTVFAVAFSPDGRTIAAAGDASVSLWDVDSGKTRATLTGHTGLVWSVAFSPDGHLLATGGEDRTARLWDAATGRALATLTGHTGPVRSVAFAPDGRTLASGGFDKTVRMWPVRSVKLHESHILRTGQTGPVMAVAFSPDGRTLATTGNDKTLRLTNLATDESRTITTGHTDSVTSVAFSPDGRTLATGSEDSTARLWQPDTGQARAILNSRTGPVRSVALSPDGRTLATGGDDGRTRLWNPATGKLRATLPGRTAAVRFVAFSPDGRTLATGNVGGTVRLWDVRTAASRRILRYGANVWSVSFTPDGRSLIARYDDGELQQWNTTTGKGRSLTTRHTKPVWSVAVSPDGHTLATGAYDKTILLQDLATGTTLATLTGHTSTVKALAFSPDGRTLASSGEDRTVRLWNTDTGKQRAVLTGHGDQVWAVAFSADGRTVASGSDDGTVRLWDAATGRLRATLTGHTGPVRSVAFSRDGRTLATGSSDGTARLWNLALLDPKQSVDKICAAEHRGFTPLERATYLGGHRDAACSG</sequence>
<feature type="repeat" description="WD" evidence="3">
    <location>
        <begin position="692"/>
        <end position="725"/>
    </location>
</feature>
<reference evidence="6 7" key="1">
    <citation type="submission" date="2023-10" db="EMBL/GenBank/DDBJ databases">
        <title>Characterization of rhizosphere-enriched actinobacteria from wheat plants lab-grown on chernevaya soil.</title>
        <authorList>
            <person name="Tikhonova E.N."/>
            <person name="Konopkin A."/>
            <person name="Kravchenko I.K."/>
        </authorList>
    </citation>
    <scope>NUCLEOTIDE SEQUENCE [LARGE SCALE GENOMIC DNA]</scope>
    <source>
        <strain evidence="6 7">RR29</strain>
    </source>
</reference>
<organism evidence="6 7">
    <name type="scientific">Streptomyces prunicolor</name>
    <dbReference type="NCBI Taxonomy" id="67348"/>
    <lineage>
        <taxon>Bacteria</taxon>
        <taxon>Bacillati</taxon>
        <taxon>Actinomycetota</taxon>
        <taxon>Actinomycetes</taxon>
        <taxon>Kitasatosporales</taxon>
        <taxon>Streptomycetaceae</taxon>
        <taxon>Streptomyces</taxon>
    </lineage>
</organism>
<proteinExistence type="predicted"/>
<feature type="repeat" description="WD" evidence="3">
    <location>
        <begin position="768"/>
        <end position="809"/>
    </location>
</feature>
<evidence type="ECO:0000256" key="4">
    <source>
        <dbReference type="SAM" id="MobiDB-lite"/>
    </source>
</evidence>
<dbReference type="InterPro" id="IPR015943">
    <property type="entry name" value="WD40/YVTN_repeat-like_dom_sf"/>
</dbReference>
<evidence type="ECO:0000256" key="1">
    <source>
        <dbReference type="ARBA" id="ARBA00022574"/>
    </source>
</evidence>
<dbReference type="SMART" id="SM00564">
    <property type="entry name" value="PQQ"/>
    <property type="match status" value="4"/>
</dbReference>
<feature type="repeat" description="WD" evidence="3">
    <location>
        <begin position="1022"/>
        <end position="1063"/>
    </location>
</feature>
<dbReference type="PROSITE" id="PS50294">
    <property type="entry name" value="WD_REPEATS_REGION"/>
    <property type="match status" value="10"/>
</dbReference>
<feature type="repeat" description="WD" evidence="3">
    <location>
        <begin position="1148"/>
        <end position="1181"/>
    </location>
</feature>
<dbReference type="SUPFAM" id="SSF82171">
    <property type="entry name" value="DPP6 N-terminal domain-like"/>
    <property type="match status" value="1"/>
</dbReference>
<dbReference type="PROSITE" id="PS50082">
    <property type="entry name" value="WD_REPEATS_2"/>
    <property type="match status" value="13"/>
</dbReference>
<dbReference type="PROSITE" id="PS00678">
    <property type="entry name" value="WD_REPEATS_1"/>
    <property type="match status" value="6"/>
</dbReference>
<comment type="caution">
    <text evidence="6">The sequence shown here is derived from an EMBL/GenBank/DDBJ whole genome shotgun (WGS) entry which is preliminary data.</text>
</comment>
<dbReference type="Gene3D" id="2.130.10.10">
    <property type="entry name" value="YVTN repeat-like/Quinoprotein amine dehydrogenase"/>
    <property type="match status" value="6"/>
</dbReference>
<dbReference type="SUPFAM" id="SSF47413">
    <property type="entry name" value="lambda repressor-like DNA-binding domains"/>
    <property type="match status" value="1"/>
</dbReference>
<feature type="repeat" description="WD" evidence="3">
    <location>
        <begin position="603"/>
        <end position="644"/>
    </location>
</feature>
<dbReference type="Gene3D" id="3.40.50.300">
    <property type="entry name" value="P-loop containing nucleotide triphosphate hydrolases"/>
    <property type="match status" value="1"/>
</dbReference>
<feature type="repeat" description="WD" evidence="3">
    <location>
        <begin position="980"/>
        <end position="1021"/>
    </location>
</feature>
<dbReference type="SMART" id="SM00530">
    <property type="entry name" value="HTH_XRE"/>
    <property type="match status" value="1"/>
</dbReference>
<evidence type="ECO:0000259" key="5">
    <source>
        <dbReference type="PROSITE" id="PS50943"/>
    </source>
</evidence>
<feature type="region of interest" description="Disordered" evidence="4">
    <location>
        <begin position="82"/>
        <end position="105"/>
    </location>
</feature>
<keyword evidence="1 3" id="KW-0853">WD repeat</keyword>
<protein>
    <submittedName>
        <fullName evidence="6">Helix-turn-helix domain-containing protein</fullName>
    </submittedName>
</protein>
<dbReference type="InterPro" id="IPR018391">
    <property type="entry name" value="PQQ_b-propeller_rpt"/>
</dbReference>
<dbReference type="SUPFAM" id="SSF52540">
    <property type="entry name" value="P-loop containing nucleoside triphosphate hydrolases"/>
    <property type="match status" value="1"/>
</dbReference>
<dbReference type="Gene3D" id="1.10.260.40">
    <property type="entry name" value="lambda repressor-like DNA-binding domains"/>
    <property type="match status" value="1"/>
</dbReference>
<dbReference type="InterPro" id="IPR001680">
    <property type="entry name" value="WD40_rpt"/>
</dbReference>
<dbReference type="Proteomes" id="UP001187346">
    <property type="component" value="Unassembled WGS sequence"/>
</dbReference>
<dbReference type="PROSITE" id="PS50943">
    <property type="entry name" value="HTH_CROC1"/>
    <property type="match status" value="1"/>
</dbReference>
<evidence type="ECO:0000256" key="3">
    <source>
        <dbReference type="PROSITE-ProRule" id="PRU00221"/>
    </source>
</evidence>
<dbReference type="InterPro" id="IPR019775">
    <property type="entry name" value="WD40_repeat_CS"/>
</dbReference>
<feature type="repeat" description="WD" evidence="3">
    <location>
        <begin position="939"/>
        <end position="980"/>
    </location>
</feature>
<dbReference type="SUPFAM" id="SSF50978">
    <property type="entry name" value="WD40 repeat-like"/>
    <property type="match status" value="1"/>
</dbReference>
<feature type="repeat" description="WD" evidence="3">
    <location>
        <begin position="813"/>
        <end position="854"/>
    </location>
</feature>
<dbReference type="InterPro" id="IPR011047">
    <property type="entry name" value="Quinoprotein_ADH-like_sf"/>
</dbReference>
<dbReference type="RefSeq" id="WP_317773325.1">
    <property type="nucleotide sequence ID" value="NZ_JAWMAJ010000092.1"/>
</dbReference>
<accession>A0ABU4FFL5</accession>
<evidence type="ECO:0000313" key="6">
    <source>
        <dbReference type="EMBL" id="MDV7219385.1"/>
    </source>
</evidence>
<dbReference type="Pfam" id="PF13560">
    <property type="entry name" value="HTH_31"/>
    <property type="match status" value="1"/>
</dbReference>
<keyword evidence="2" id="KW-0677">Repeat</keyword>
<dbReference type="InterPro" id="IPR049052">
    <property type="entry name" value="nSTAND1"/>
</dbReference>
<feature type="domain" description="HTH cro/C1-type" evidence="5">
    <location>
        <begin position="22"/>
        <end position="77"/>
    </location>
</feature>
<dbReference type="InterPro" id="IPR020472">
    <property type="entry name" value="WD40_PAC1"/>
</dbReference>
<dbReference type="SUPFAM" id="SSF50998">
    <property type="entry name" value="Quinoprotein alcohol dehydrogenase-like"/>
    <property type="match status" value="1"/>
</dbReference>
<dbReference type="InterPro" id="IPR010982">
    <property type="entry name" value="Lambda_DNA-bd_dom_sf"/>
</dbReference>
<dbReference type="InterPro" id="IPR001387">
    <property type="entry name" value="Cro/C1-type_HTH"/>
</dbReference>
<dbReference type="EMBL" id="JAWMAJ010000092">
    <property type="protein sequence ID" value="MDV7219385.1"/>
    <property type="molecule type" value="Genomic_DNA"/>
</dbReference>
<feature type="repeat" description="WD" evidence="3">
    <location>
        <begin position="1064"/>
        <end position="1105"/>
    </location>
</feature>
<evidence type="ECO:0000313" key="7">
    <source>
        <dbReference type="Proteomes" id="UP001187346"/>
    </source>
</evidence>
<name>A0ABU4FFL5_9ACTN</name>
<feature type="repeat" description="WD" evidence="3">
    <location>
        <begin position="1106"/>
        <end position="1147"/>
    </location>
</feature>
<dbReference type="Pfam" id="PF20703">
    <property type="entry name" value="nSTAND1"/>
    <property type="match status" value="1"/>
</dbReference>
<feature type="compositionally biased region" description="Basic and acidic residues" evidence="4">
    <location>
        <begin position="82"/>
        <end position="93"/>
    </location>
</feature>
<feature type="repeat" description="WD" evidence="3">
    <location>
        <begin position="726"/>
        <end position="767"/>
    </location>
</feature>
<dbReference type="PANTHER" id="PTHR44129">
    <property type="entry name" value="WD REPEAT-CONTAINING PROTEIN POP1"/>
    <property type="match status" value="1"/>
</dbReference>
<keyword evidence="7" id="KW-1185">Reference proteome</keyword>
<dbReference type="CDD" id="cd00093">
    <property type="entry name" value="HTH_XRE"/>
    <property type="match status" value="1"/>
</dbReference>
<gene>
    <name evidence="6" type="ORF">R5A26_25950</name>
</gene>
<dbReference type="InterPro" id="IPR050349">
    <property type="entry name" value="WD_LIS1/nudF_dynein_reg"/>
</dbReference>
<dbReference type="InterPro" id="IPR027417">
    <property type="entry name" value="P-loop_NTPase"/>
</dbReference>
<dbReference type="Pfam" id="PF00400">
    <property type="entry name" value="WD40"/>
    <property type="match status" value="13"/>
</dbReference>
<evidence type="ECO:0000256" key="2">
    <source>
        <dbReference type="ARBA" id="ARBA00022737"/>
    </source>
</evidence>